<comment type="subcellular location">
    <subcellularLocation>
        <location evidence="1">Cytoplasm</location>
    </subcellularLocation>
</comment>
<dbReference type="AlphaFoldDB" id="A0A284RX36"/>
<sequence>MNPITPVTMRGLTKVVGLVTPMFADTRPRVRWAACQCVGQLCTDLADLLQEGHYDSLLNVLIPTLEDPEPRVHSHASAALINFCEGVGRDTLLPYLDHIVERLLKLLTGTTDRRYVQEQAITTLAMVADASERTFGKHYAIIMPLLLNVLRNVDSSEFKRMWNKAMECAGQIAIAVGPDTFRPDSGTLVELLIRIQSAGFGPSLAVYSHYLMGTWAKVCQAMWLEFEPYLPVVMPGLLAMASKKADVSVYDAPASPTETPPSTPGWDIISMDNQLRSISLLVLLRRISKSWLKVVGAEQRALVVDLSLSILFTTILDLRSEEFLRSPALSMT</sequence>
<dbReference type="InterPro" id="IPR000357">
    <property type="entry name" value="HEAT"/>
</dbReference>
<evidence type="ECO:0000256" key="1">
    <source>
        <dbReference type="ARBA" id="ARBA00004496"/>
    </source>
</evidence>
<gene>
    <name evidence="8" type="ORF">ARMOST_16763</name>
</gene>
<proteinExistence type="predicted"/>
<dbReference type="OrthoDB" id="543373at2759"/>
<evidence type="ECO:0000256" key="2">
    <source>
        <dbReference type="ARBA" id="ARBA00022448"/>
    </source>
</evidence>
<dbReference type="GO" id="GO:0005634">
    <property type="term" value="C:nucleus"/>
    <property type="evidence" value="ECO:0007669"/>
    <property type="project" value="UniProtKB-SubCell"/>
</dbReference>
<name>A0A284RX36_ARMOS</name>
<dbReference type="SUPFAM" id="SSF48371">
    <property type="entry name" value="ARM repeat"/>
    <property type="match status" value="1"/>
</dbReference>
<dbReference type="InterPro" id="IPR011989">
    <property type="entry name" value="ARM-like"/>
</dbReference>
<keyword evidence="3" id="KW-0963">Cytoplasm</keyword>
<protein>
    <recommendedName>
        <fullName evidence="7">Importin subunit beta-1/Transportin-1-like TPR repeats domain-containing protein</fullName>
    </recommendedName>
</protein>
<dbReference type="InterPro" id="IPR058584">
    <property type="entry name" value="IMB1_TNPO1-like_TPR"/>
</dbReference>
<dbReference type="Pfam" id="PF02985">
    <property type="entry name" value="HEAT"/>
    <property type="match status" value="1"/>
</dbReference>
<evidence type="ECO:0000259" key="7">
    <source>
        <dbReference type="Pfam" id="PF25574"/>
    </source>
</evidence>
<keyword evidence="9" id="KW-1185">Reference proteome</keyword>
<dbReference type="Pfam" id="PF25574">
    <property type="entry name" value="TPR_IMB1"/>
    <property type="match status" value="1"/>
</dbReference>
<dbReference type="InterPro" id="IPR016024">
    <property type="entry name" value="ARM-type_fold"/>
</dbReference>
<dbReference type="PANTHER" id="PTHR10527">
    <property type="entry name" value="IMPORTIN BETA"/>
    <property type="match status" value="1"/>
</dbReference>
<dbReference type="Proteomes" id="UP000219338">
    <property type="component" value="Unassembled WGS sequence"/>
</dbReference>
<accession>A0A284RX36</accession>
<dbReference type="GO" id="GO:0006606">
    <property type="term" value="P:protein import into nucleus"/>
    <property type="evidence" value="ECO:0007669"/>
    <property type="project" value="InterPro"/>
</dbReference>
<evidence type="ECO:0000313" key="8">
    <source>
        <dbReference type="EMBL" id="SJL13323.1"/>
    </source>
</evidence>
<dbReference type="STRING" id="47428.A0A284RX36"/>
<evidence type="ECO:0000313" key="9">
    <source>
        <dbReference type="Proteomes" id="UP000219338"/>
    </source>
</evidence>
<keyword evidence="6" id="KW-0007">Acetylation</keyword>
<evidence type="ECO:0000256" key="5">
    <source>
        <dbReference type="ARBA" id="ARBA00022927"/>
    </source>
</evidence>
<dbReference type="EMBL" id="FUEG01000019">
    <property type="protein sequence ID" value="SJL13323.1"/>
    <property type="molecule type" value="Genomic_DNA"/>
</dbReference>
<reference evidence="9" key="1">
    <citation type="journal article" date="2017" name="Nat. Ecol. Evol.">
        <title>Genome expansion and lineage-specific genetic innovations in the forest pathogenic fungi Armillaria.</title>
        <authorList>
            <person name="Sipos G."/>
            <person name="Prasanna A.N."/>
            <person name="Walter M.C."/>
            <person name="O'Connor E."/>
            <person name="Balint B."/>
            <person name="Krizsan K."/>
            <person name="Kiss B."/>
            <person name="Hess J."/>
            <person name="Varga T."/>
            <person name="Slot J."/>
            <person name="Riley R."/>
            <person name="Boka B."/>
            <person name="Rigling D."/>
            <person name="Barry K."/>
            <person name="Lee J."/>
            <person name="Mihaltcheva S."/>
            <person name="LaButti K."/>
            <person name="Lipzen A."/>
            <person name="Waldron R."/>
            <person name="Moloney N.M."/>
            <person name="Sperisen C."/>
            <person name="Kredics L."/>
            <person name="Vagvoelgyi C."/>
            <person name="Patrignani A."/>
            <person name="Fitzpatrick D."/>
            <person name="Nagy I."/>
            <person name="Doyle S."/>
            <person name="Anderson J.B."/>
            <person name="Grigoriev I.V."/>
            <person name="Gueldener U."/>
            <person name="Muensterkoetter M."/>
            <person name="Nagy L.G."/>
        </authorList>
    </citation>
    <scope>NUCLEOTIDE SEQUENCE [LARGE SCALE GENOMIC DNA]</scope>
    <source>
        <strain evidence="9">C18/9</strain>
    </source>
</reference>
<evidence type="ECO:0000256" key="3">
    <source>
        <dbReference type="ARBA" id="ARBA00022490"/>
    </source>
</evidence>
<organism evidence="8 9">
    <name type="scientific">Armillaria ostoyae</name>
    <name type="common">Armillaria root rot fungus</name>
    <dbReference type="NCBI Taxonomy" id="47428"/>
    <lineage>
        <taxon>Eukaryota</taxon>
        <taxon>Fungi</taxon>
        <taxon>Dikarya</taxon>
        <taxon>Basidiomycota</taxon>
        <taxon>Agaricomycotina</taxon>
        <taxon>Agaricomycetes</taxon>
        <taxon>Agaricomycetidae</taxon>
        <taxon>Agaricales</taxon>
        <taxon>Marasmiineae</taxon>
        <taxon>Physalacriaceae</taxon>
        <taxon>Armillaria</taxon>
    </lineage>
</organism>
<dbReference type="GO" id="GO:0005737">
    <property type="term" value="C:cytoplasm"/>
    <property type="evidence" value="ECO:0007669"/>
    <property type="project" value="UniProtKB-SubCell"/>
</dbReference>
<dbReference type="Gene3D" id="1.25.10.10">
    <property type="entry name" value="Leucine-rich Repeat Variant"/>
    <property type="match status" value="1"/>
</dbReference>
<dbReference type="InterPro" id="IPR040122">
    <property type="entry name" value="Importin_beta"/>
</dbReference>
<keyword evidence="4" id="KW-0677">Repeat</keyword>
<evidence type="ECO:0000256" key="4">
    <source>
        <dbReference type="ARBA" id="ARBA00022737"/>
    </source>
</evidence>
<evidence type="ECO:0000256" key="6">
    <source>
        <dbReference type="ARBA" id="ARBA00022990"/>
    </source>
</evidence>
<feature type="domain" description="Importin subunit beta-1/Transportin-1-like TPR repeats" evidence="7">
    <location>
        <begin position="92"/>
        <end position="243"/>
    </location>
</feature>
<keyword evidence="5" id="KW-0653">Protein transport</keyword>
<keyword evidence="2" id="KW-0813">Transport</keyword>